<dbReference type="SUPFAM" id="SSF55103">
    <property type="entry name" value="FAD-linked oxidases, C-terminal domain"/>
    <property type="match status" value="1"/>
</dbReference>
<dbReference type="Pfam" id="PF01565">
    <property type="entry name" value="FAD_binding_4"/>
    <property type="match status" value="1"/>
</dbReference>
<dbReference type="Proteomes" id="UP001548189">
    <property type="component" value="Unassembled WGS sequence"/>
</dbReference>
<dbReference type="EMBL" id="JBEVCJ010000011">
    <property type="protein sequence ID" value="MET1255599.1"/>
    <property type="molecule type" value="Genomic_DNA"/>
</dbReference>
<comment type="caution">
    <text evidence="1">The sequence shown here is derived from an EMBL/GenBank/DDBJ whole genome shotgun (WGS) entry which is preliminary data.</text>
</comment>
<reference evidence="1 2" key="1">
    <citation type="submission" date="2024-06" db="EMBL/GenBank/DDBJ databases">
        <authorList>
            <person name="Li F."/>
        </authorList>
    </citation>
    <scope>NUCLEOTIDE SEQUENCE [LARGE SCALE GENOMIC DNA]</scope>
    <source>
        <strain evidence="1 2">GXAS 311</strain>
    </source>
</reference>
<dbReference type="PROSITE" id="PS51387">
    <property type="entry name" value="FAD_PCMH"/>
    <property type="match status" value="1"/>
</dbReference>
<evidence type="ECO:0000313" key="1">
    <source>
        <dbReference type="EMBL" id="MET1255599.1"/>
    </source>
</evidence>
<dbReference type="InterPro" id="IPR036318">
    <property type="entry name" value="FAD-bd_PCMH-like_sf"/>
</dbReference>
<dbReference type="InterPro" id="IPR051264">
    <property type="entry name" value="FAD-oxidored/transferase_4"/>
</dbReference>
<protein>
    <submittedName>
        <fullName evidence="1">FAD-binding oxidoreductase</fullName>
    </submittedName>
</protein>
<dbReference type="InterPro" id="IPR006094">
    <property type="entry name" value="Oxid_FAD_bind_N"/>
</dbReference>
<dbReference type="Gene3D" id="3.30.70.2740">
    <property type="match status" value="1"/>
</dbReference>
<dbReference type="InterPro" id="IPR016167">
    <property type="entry name" value="FAD-bd_PCMH_sub1"/>
</dbReference>
<keyword evidence="2" id="KW-1185">Reference proteome</keyword>
<dbReference type="PANTHER" id="PTHR43716">
    <property type="entry name" value="D-2-HYDROXYGLUTARATE DEHYDROGENASE, MITOCHONDRIAL"/>
    <property type="match status" value="1"/>
</dbReference>
<evidence type="ECO:0000313" key="2">
    <source>
        <dbReference type="Proteomes" id="UP001548189"/>
    </source>
</evidence>
<dbReference type="InterPro" id="IPR004113">
    <property type="entry name" value="FAD-bd_oxidored_4_C"/>
</dbReference>
<dbReference type="Gene3D" id="3.30.70.2190">
    <property type="match status" value="1"/>
</dbReference>
<dbReference type="InterPro" id="IPR016171">
    <property type="entry name" value="Vanillyl_alc_oxidase_C-sub2"/>
</dbReference>
<name>A0ABV2BUH5_9GAMM</name>
<dbReference type="InterPro" id="IPR016164">
    <property type="entry name" value="FAD-linked_Oxase-like_C"/>
</dbReference>
<dbReference type="InterPro" id="IPR016169">
    <property type="entry name" value="FAD-bd_PCMH_sub2"/>
</dbReference>
<organism evidence="1 2">
    <name type="scientific">Aliikangiella maris</name>
    <dbReference type="NCBI Taxonomy" id="3162458"/>
    <lineage>
        <taxon>Bacteria</taxon>
        <taxon>Pseudomonadati</taxon>
        <taxon>Pseudomonadota</taxon>
        <taxon>Gammaproteobacteria</taxon>
        <taxon>Oceanospirillales</taxon>
        <taxon>Pleioneaceae</taxon>
        <taxon>Aliikangiella</taxon>
    </lineage>
</organism>
<dbReference type="Pfam" id="PF02913">
    <property type="entry name" value="FAD-oxidase_C"/>
    <property type="match status" value="1"/>
</dbReference>
<sequence length="466" mass="51328">MKGDLSMSDFTEQLKVIVGEQYVLTEQEDLLTYGQDWSKLYQADPLIVVRPASTEEVAAVVKLCAQNSIAVVPSGGRTGLSGGAVATNKELVLSLERINQISHFNAVDRTVTCGAGVITEQLQNFATEQNLYYPVDFASSGSSQIGGNIATNAGGIKVLRYGLTRDWVTGLTVVTATGEIMRLNHGLIKNATGYDLRHLFIGSEGTLGIITEAIMRLTTPPKEPSVMLLAVSELANVSNILEYFQSKIDLMAFEFFSQAALDKVLEHRQLKAPFEAASEYYVLIEFETVSEATTDEALMAFEYAAENGWLDDGLISQSNQQAEELWQYREGISESISHYPPYKNDIAVTPSKVGEFLTAVDDFVKSHYPEFETIWFGHIGDGNLHLNILKPAAMALEQFKQTCAEANPDIFKILASFNGSISAEHGVGLLKRDYLNFSRSESEIRLMRSIKQSLDPKNLLNPGKLI</sequence>
<dbReference type="Gene3D" id="1.10.45.10">
    <property type="entry name" value="Vanillyl-alcohol Oxidase, Chain A, domain 4"/>
    <property type="match status" value="1"/>
</dbReference>
<dbReference type="Gene3D" id="3.30.465.10">
    <property type="match status" value="1"/>
</dbReference>
<accession>A0ABV2BUH5</accession>
<dbReference type="PANTHER" id="PTHR43716:SF1">
    <property type="entry name" value="D-2-HYDROXYGLUTARATE DEHYDROGENASE, MITOCHONDRIAL"/>
    <property type="match status" value="1"/>
</dbReference>
<gene>
    <name evidence="1" type="ORF">ABVT43_10720</name>
</gene>
<dbReference type="SUPFAM" id="SSF56176">
    <property type="entry name" value="FAD-binding/transporter-associated domain-like"/>
    <property type="match status" value="1"/>
</dbReference>
<proteinExistence type="predicted"/>
<dbReference type="InterPro" id="IPR016166">
    <property type="entry name" value="FAD-bd_PCMH"/>
</dbReference>
<dbReference type="Gene3D" id="3.30.43.10">
    <property type="entry name" value="Uridine Diphospho-n-acetylenolpyruvylglucosamine Reductase, domain 2"/>
    <property type="match status" value="1"/>
</dbReference>